<dbReference type="SUPFAM" id="SSF55874">
    <property type="entry name" value="ATPase domain of HSP90 chaperone/DNA topoisomerase II/histidine kinase"/>
    <property type="match status" value="1"/>
</dbReference>
<dbReference type="SMART" id="SM00448">
    <property type="entry name" value="REC"/>
    <property type="match status" value="1"/>
</dbReference>
<feature type="domain" description="Histidine kinase" evidence="7">
    <location>
        <begin position="1805"/>
        <end position="2029"/>
    </location>
</feature>
<dbReference type="Gene3D" id="1.10.287.130">
    <property type="match status" value="1"/>
</dbReference>
<dbReference type="InterPro" id="IPR011990">
    <property type="entry name" value="TPR-like_helical_dom_sf"/>
</dbReference>
<dbReference type="GO" id="GO:0000155">
    <property type="term" value="F:phosphorelay sensor kinase activity"/>
    <property type="evidence" value="ECO:0007669"/>
    <property type="project" value="InterPro"/>
</dbReference>
<evidence type="ECO:0000313" key="11">
    <source>
        <dbReference type="Proteomes" id="UP000193685"/>
    </source>
</evidence>
<dbReference type="SUPFAM" id="SSF56112">
    <property type="entry name" value="Protein kinase-like (PK-like)"/>
    <property type="match status" value="1"/>
</dbReference>
<sequence length="2360" mass="262140">MAHRRELLVRRESAIDLEPQLMYGYENSHLVDILLSSSELCDYQFYDNPVAGLGCTSEYVLIEALQKRTGKLVTCKVSRQVLRVQRDVYFTNKLVKHDSHNLIVKPICSIKLPEHNLVVLVMDVEQHNVLRRYDILAALSIKDFLQFAIRACYCLEFIHSQGIVHGEIRPDALLWSSVDQVRLFPFGSGVRSWESALSSENWKKLSQERGLDRRLAFISPEQTGRTSKEPGHRTDLYSLGLVYYFVLTRHLPFEGTPLQVLQGALSKKCPDVSARRNDVPPRLVRIIEKLTAKRVEDRYHGASGIRQDLEQLVQNPRCDTPIGQNDVSSTFVLPTGIIGREVEQEMIVRQLARFSKTHVIAQSAKRGILQSTRDVDMYSLDDTRSQASSRSSVANSFSRSGSLSTANSAMRLDADPSSKQRCQCLVLSGPGGIGKSSLVSLAAVEARRYGYFANSKFDRAQSTPYSAILRCVSSILQQVLAESEQLIHDLQQNIRQLTANGGIARMEPLSDLLPELKAFVQGAQDPDSPVAHHTSTGGSMSSHDSKMMNSDAANSSHYVSGVQHVRSGGTKLRFMSMFLDVLRTLSAIKPITIALDDIHQADDASLELIQTILSAKLHIMLVLSFRNNEGLEETALGAFLAQPNHSINVMQITPLSDRAMLQYVATTLARTPEYVEPLAKALLQRCGGNAFFMREIISRLHRDQVITFDWKMSRWQFDSALLQSALSQTSLEDDSLIQARLRSMNKAAQVLGHMASFFGRTFSFNVVRDLMLKDISWTEDLSEVSEIDAADYAVAGLQAALTEGIIVAIDEDNYAFVHDRYLSAFKELAGPDSNAAQVHFYVAEVLHAADKDIFFIADNIVKAIPLVKALTSSEIMFWRRQIFLAGTKAGESGAHEVAIRYYRACTELLAEDRWSEEAYSSTLQILARFAECLWWDNKLDEAQQILDEIFANARQPVDRATSHILLCRIQQTLGQHEQARVQMTECIVALGFPVDLDPTFEKLDASFDALRNKMGKQNLQKILATPFIKDERIAAIAAVTAEATTAGYWSSPLWFTALSLFMTQIQIEHGNYPSGGMGFVYLGISAVSRKLMIDYGVECGRIGRALLDRDAGPGTMARGLMCYYAFLHHFAGSLDECLVGQQTALQNAIAAGDRIYASFCLSHIASLAFWGGDRLELAKKVCQEGLSDLETWNSETDATTLILSIRQCVSALQGLTQVNNPDAIFSDHTFDHLQHIAKVSKTSAVPEVPLNWYGSYYLIPLFHYGFHEKALEVGVSFEATIDYHPCHRHTRQGLFWLGLSVAARIKKGDRAHIPKLRSLHAQVFAWLGPYKHNYFCWAKLLEAEINSVDGQFQQAATAYEEAIQSARISKMCHEEALAHELAGVFYLANGLITVATSLLREAVLLYSNWGASGIVNALQQRHGTLLNRRISETVDAAVQTEQQEEEVQWYQGEKQTSMMDLDIGPKDMDDKDLLSLDVIDLTSIIKSSQIISSEVNVETLFVRLLGAILETVSGESAAIIVKEEGAFAIAAIGTPEKYETFKPPKPLADDERQISARIVNYVIHTRESLLLPSTAEDARFSSGPWYRENGERSVLALPIEHKAALVGVLYLQGATFAFNARHVQVFRMLSQQIGISITNALLFKSVQKATLANVAMIESQKEALTKARDSENKYMAVLETMPCIIWTADESGTVDYLNGFWFRFCGAGAPSWQDNAWTQCIMPEDLITTRKVMQSAIHTGIYEEHEIRVRDLHGDFKCHTSRATALRIGGKVVKWIGGLIDIDNQRKSEASALKAMNLQRTWMASISHELRTPFAGFFGMLGLLSDTPLDEEQRDIVTTAQQSATSLLQIIDDLLNFSKLEAGKVSLEHDLIFSVEDLLTDCVELIQPLAAKKRLEIAVDCKGIPSKVGGDSNKLRQVITNILGNANKFCAAGQIVVKASTENCPPADDDTIFVRFDISDTGIGMAADAMKVLFKPFSQIDQSIERKFGGTGLGLSISWQIVRLMDGDIGVESTVGVGSNFFFWVKLRKVNASTVDAHAEEALRNAQLIKQDLAGVRQVLGTSFMYTQNSLSACIPENAPMVVCKSAEEMMSTLRSAAPSRPVQILIWDFDLDQSAEMLSSVLDDPALSMLQVLWLHVPGATGPEEGRMAGARRHNSAETVHAMTMRYGDRLTRLTKPIRTQKLALAFSKALANLKGVHKKGLRSSKNSGPPTLSRSAYTGVFTTAELATLRTRRVLVAEDNPIAQKLLFKQLSKYGLNVDVANNGLEAIAHYEMHEPGYYDIFFSDHHMPLCSGIDCAKTIRQKEQANQARVTLPIIALTADIVPENRDACLAAGMDRYLSKPLQMASLISTIRQYIFR</sequence>
<dbReference type="PROSITE" id="PS50011">
    <property type="entry name" value="PROTEIN_KINASE_DOM"/>
    <property type="match status" value="1"/>
</dbReference>
<dbReference type="InterPro" id="IPR011006">
    <property type="entry name" value="CheY-like_superfamily"/>
</dbReference>
<dbReference type="InterPro" id="IPR027417">
    <property type="entry name" value="P-loop_NTPase"/>
</dbReference>
<evidence type="ECO:0000256" key="3">
    <source>
        <dbReference type="ARBA" id="ARBA00022777"/>
    </source>
</evidence>
<evidence type="ECO:0000259" key="8">
    <source>
        <dbReference type="PROSITE" id="PS50110"/>
    </source>
</evidence>
<dbReference type="Gene3D" id="3.40.50.2300">
    <property type="match status" value="1"/>
</dbReference>
<dbReference type="InterPro" id="IPR036890">
    <property type="entry name" value="HATPase_C_sf"/>
</dbReference>
<comment type="caution">
    <text evidence="10">The sequence shown here is derived from an EMBL/GenBank/DDBJ whole genome shotgun (WGS) entry which is preliminary data.</text>
</comment>
<dbReference type="InterPro" id="IPR041664">
    <property type="entry name" value="AAA_16"/>
</dbReference>
<dbReference type="InterPro" id="IPR003594">
    <property type="entry name" value="HATPase_dom"/>
</dbReference>
<dbReference type="SMART" id="SM00388">
    <property type="entry name" value="HisKA"/>
    <property type="match status" value="1"/>
</dbReference>
<feature type="domain" description="Response regulatory" evidence="8">
    <location>
        <begin position="2235"/>
        <end position="2358"/>
    </location>
</feature>
<dbReference type="SUPFAM" id="SSF55781">
    <property type="entry name" value="GAF domain-like"/>
    <property type="match status" value="1"/>
</dbReference>
<feature type="compositionally biased region" description="Low complexity" evidence="5">
    <location>
        <begin position="532"/>
        <end position="542"/>
    </location>
</feature>
<keyword evidence="11" id="KW-1185">Reference proteome</keyword>
<dbReference type="PROSITE" id="PS50110">
    <property type="entry name" value="RESPONSE_REGULATORY"/>
    <property type="match status" value="1"/>
</dbReference>
<dbReference type="CDD" id="cd16922">
    <property type="entry name" value="HATPase_EvgS-ArcB-TorS-like"/>
    <property type="match status" value="1"/>
</dbReference>
<keyword evidence="2" id="KW-0808">Transferase</keyword>
<dbReference type="Pfam" id="PF13191">
    <property type="entry name" value="AAA_16"/>
    <property type="match status" value="1"/>
</dbReference>
<keyword evidence="1 4" id="KW-0597">Phosphoprotein</keyword>
<dbReference type="Pfam" id="PF00069">
    <property type="entry name" value="Pkinase"/>
    <property type="match status" value="1"/>
</dbReference>
<dbReference type="OMA" id="QLPGYTW"/>
<reference evidence="10 11" key="1">
    <citation type="submission" date="2016-07" db="EMBL/GenBank/DDBJ databases">
        <title>Pervasive Adenine N6-methylation of Active Genes in Fungi.</title>
        <authorList>
            <consortium name="DOE Joint Genome Institute"/>
            <person name="Mondo S.J."/>
            <person name="Dannebaum R.O."/>
            <person name="Kuo R.C."/>
            <person name="Labutti K."/>
            <person name="Haridas S."/>
            <person name="Kuo A."/>
            <person name="Salamov A."/>
            <person name="Ahrendt S.R."/>
            <person name="Lipzen A."/>
            <person name="Sullivan W."/>
            <person name="Andreopoulos W.B."/>
            <person name="Clum A."/>
            <person name="Lindquist E."/>
            <person name="Daum C."/>
            <person name="Ramamoorthy G.K."/>
            <person name="Gryganskyi A."/>
            <person name="Culley D."/>
            <person name="Magnuson J.K."/>
            <person name="James T.Y."/>
            <person name="O'Malley M.A."/>
            <person name="Stajich J.E."/>
            <person name="Spatafora J.W."/>
            <person name="Visel A."/>
            <person name="Grigoriev I.V."/>
        </authorList>
    </citation>
    <scope>NUCLEOTIDE SEQUENCE [LARGE SCALE GENOMIC DNA]</scope>
    <source>
        <strain evidence="10 11">12-1054</strain>
    </source>
</reference>
<keyword evidence="3" id="KW-0418">Kinase</keyword>
<dbReference type="SMART" id="SM00387">
    <property type="entry name" value="HATPase_c"/>
    <property type="match status" value="1"/>
</dbReference>
<dbReference type="SUPFAM" id="SSF55785">
    <property type="entry name" value="PYP-like sensor domain (PAS domain)"/>
    <property type="match status" value="1"/>
</dbReference>
<dbReference type="InterPro" id="IPR000014">
    <property type="entry name" value="PAS"/>
</dbReference>
<evidence type="ECO:0008006" key="12">
    <source>
        <dbReference type="Google" id="ProtNLM"/>
    </source>
</evidence>
<dbReference type="PANTHER" id="PTHR45339">
    <property type="entry name" value="HYBRID SIGNAL TRANSDUCTION HISTIDINE KINASE J"/>
    <property type="match status" value="1"/>
</dbReference>
<evidence type="ECO:0000259" key="7">
    <source>
        <dbReference type="PROSITE" id="PS50109"/>
    </source>
</evidence>
<dbReference type="Pfam" id="PF13185">
    <property type="entry name" value="GAF_2"/>
    <property type="match status" value="1"/>
</dbReference>
<dbReference type="SMART" id="SM00065">
    <property type="entry name" value="GAF"/>
    <property type="match status" value="1"/>
</dbReference>
<evidence type="ECO:0000256" key="2">
    <source>
        <dbReference type="ARBA" id="ARBA00022679"/>
    </source>
</evidence>
<dbReference type="GeneID" id="63786542"/>
<dbReference type="InterPro" id="IPR005467">
    <property type="entry name" value="His_kinase_dom"/>
</dbReference>
<dbReference type="CDD" id="cd17546">
    <property type="entry name" value="REC_hyHK_CKI1_RcsC-like"/>
    <property type="match status" value="1"/>
</dbReference>
<dbReference type="OrthoDB" id="60033at2759"/>
<feature type="domain" description="PAS" evidence="9">
    <location>
        <begin position="1670"/>
        <end position="1740"/>
    </location>
</feature>
<dbReference type="Gene3D" id="3.30.565.10">
    <property type="entry name" value="Histidine kinase-like ATPase, C-terminal domain"/>
    <property type="match status" value="1"/>
</dbReference>
<dbReference type="CDD" id="cd00082">
    <property type="entry name" value="HisKA"/>
    <property type="match status" value="1"/>
</dbReference>
<dbReference type="PANTHER" id="PTHR45339:SF5">
    <property type="entry name" value="HISTIDINE KINASE"/>
    <property type="match status" value="1"/>
</dbReference>
<feature type="domain" description="Protein kinase" evidence="6">
    <location>
        <begin position="45"/>
        <end position="313"/>
    </location>
</feature>
<dbReference type="SUPFAM" id="SSF52172">
    <property type="entry name" value="CheY-like"/>
    <property type="match status" value="1"/>
</dbReference>
<evidence type="ECO:0000256" key="4">
    <source>
        <dbReference type="PROSITE-ProRule" id="PRU00169"/>
    </source>
</evidence>
<dbReference type="Gene3D" id="3.30.450.40">
    <property type="match status" value="1"/>
</dbReference>
<dbReference type="EMBL" id="MCFI01000019">
    <property type="protein sequence ID" value="ORY77822.1"/>
    <property type="molecule type" value="Genomic_DNA"/>
</dbReference>
<dbReference type="GO" id="GO:0005524">
    <property type="term" value="F:ATP binding"/>
    <property type="evidence" value="ECO:0007669"/>
    <property type="project" value="InterPro"/>
</dbReference>
<dbReference type="Pfam" id="PF00512">
    <property type="entry name" value="HisKA"/>
    <property type="match status" value="1"/>
</dbReference>
<organism evidence="10 11">
    <name type="scientific">Protomyces lactucae-debilis</name>
    <dbReference type="NCBI Taxonomy" id="2754530"/>
    <lineage>
        <taxon>Eukaryota</taxon>
        <taxon>Fungi</taxon>
        <taxon>Dikarya</taxon>
        <taxon>Ascomycota</taxon>
        <taxon>Taphrinomycotina</taxon>
        <taxon>Taphrinomycetes</taxon>
        <taxon>Taphrinales</taxon>
        <taxon>Protomycetaceae</taxon>
        <taxon>Protomyces</taxon>
    </lineage>
</organism>
<gene>
    <name evidence="10" type="ORF">BCR37DRAFT_382732</name>
</gene>
<evidence type="ECO:0000256" key="5">
    <source>
        <dbReference type="SAM" id="MobiDB-lite"/>
    </source>
</evidence>
<feature type="compositionally biased region" description="Low complexity" evidence="5">
    <location>
        <begin position="385"/>
        <end position="402"/>
    </location>
</feature>
<dbReference type="InterPro" id="IPR011009">
    <property type="entry name" value="Kinase-like_dom_sf"/>
</dbReference>
<dbReference type="PRINTS" id="PR00344">
    <property type="entry name" value="BCTRLSENSOR"/>
</dbReference>
<dbReference type="CDD" id="cd00130">
    <property type="entry name" value="PAS"/>
    <property type="match status" value="1"/>
</dbReference>
<evidence type="ECO:0000313" key="10">
    <source>
        <dbReference type="EMBL" id="ORY77822.1"/>
    </source>
</evidence>
<feature type="modified residue" description="4-aspartylphosphate" evidence="4">
    <location>
        <position position="2287"/>
    </location>
</feature>
<dbReference type="Pfam" id="PF02518">
    <property type="entry name" value="HATPase_c"/>
    <property type="match status" value="1"/>
</dbReference>
<evidence type="ECO:0000259" key="9">
    <source>
        <dbReference type="PROSITE" id="PS50112"/>
    </source>
</evidence>
<dbReference type="Gene3D" id="1.10.510.10">
    <property type="entry name" value="Transferase(Phosphotransferase) domain 1"/>
    <property type="match status" value="1"/>
</dbReference>
<dbReference type="InterPro" id="IPR035965">
    <property type="entry name" value="PAS-like_dom_sf"/>
</dbReference>
<dbReference type="InterPro" id="IPR029016">
    <property type="entry name" value="GAF-like_dom_sf"/>
</dbReference>
<evidence type="ECO:0000259" key="6">
    <source>
        <dbReference type="PROSITE" id="PS50011"/>
    </source>
</evidence>
<feature type="region of interest" description="Disordered" evidence="5">
    <location>
        <begin position="381"/>
        <end position="402"/>
    </location>
</feature>
<protein>
    <recommendedName>
        <fullName evidence="12">Histidine kinase</fullName>
    </recommendedName>
</protein>
<dbReference type="RefSeq" id="XP_040723207.1">
    <property type="nucleotide sequence ID" value="XM_040869943.1"/>
</dbReference>
<proteinExistence type="predicted"/>
<evidence type="ECO:0000256" key="1">
    <source>
        <dbReference type="ARBA" id="ARBA00022553"/>
    </source>
</evidence>
<dbReference type="SMART" id="SM00220">
    <property type="entry name" value="S_TKc"/>
    <property type="match status" value="1"/>
</dbReference>
<name>A0A1Y2F1Q7_PROLT</name>
<dbReference type="InterPro" id="IPR000719">
    <property type="entry name" value="Prot_kinase_dom"/>
</dbReference>
<dbReference type="SUPFAM" id="SSF52540">
    <property type="entry name" value="P-loop containing nucleoside triphosphate hydrolases"/>
    <property type="match status" value="1"/>
</dbReference>
<dbReference type="InterPro" id="IPR003018">
    <property type="entry name" value="GAF"/>
</dbReference>
<dbReference type="Gene3D" id="3.30.450.20">
    <property type="entry name" value="PAS domain"/>
    <property type="match status" value="1"/>
</dbReference>
<dbReference type="SUPFAM" id="SSF48452">
    <property type="entry name" value="TPR-like"/>
    <property type="match status" value="1"/>
</dbReference>
<dbReference type="PROSITE" id="PS50112">
    <property type="entry name" value="PAS"/>
    <property type="match status" value="1"/>
</dbReference>
<dbReference type="STRING" id="56484.A0A1Y2F1Q7"/>
<dbReference type="InterPro" id="IPR004358">
    <property type="entry name" value="Sig_transdc_His_kin-like_C"/>
</dbReference>
<accession>A0A1Y2F1Q7</accession>
<dbReference type="FunFam" id="3.30.565.10:FF:000010">
    <property type="entry name" value="Sensor histidine kinase RcsC"/>
    <property type="match status" value="1"/>
</dbReference>
<dbReference type="PROSITE" id="PS50109">
    <property type="entry name" value="HIS_KIN"/>
    <property type="match status" value="1"/>
</dbReference>
<dbReference type="InterPro" id="IPR001789">
    <property type="entry name" value="Sig_transdc_resp-reg_receiver"/>
</dbReference>
<dbReference type="InterPro" id="IPR036097">
    <property type="entry name" value="HisK_dim/P_sf"/>
</dbReference>
<dbReference type="InterPro" id="IPR003661">
    <property type="entry name" value="HisK_dim/P_dom"/>
</dbReference>
<dbReference type="NCBIfam" id="TIGR00229">
    <property type="entry name" value="sensory_box"/>
    <property type="match status" value="1"/>
</dbReference>
<dbReference type="Proteomes" id="UP000193685">
    <property type="component" value="Unassembled WGS sequence"/>
</dbReference>
<dbReference type="Pfam" id="PF00072">
    <property type="entry name" value="Response_reg"/>
    <property type="match status" value="1"/>
</dbReference>
<dbReference type="SUPFAM" id="SSF47384">
    <property type="entry name" value="Homodimeric domain of signal transducing histidine kinase"/>
    <property type="match status" value="1"/>
</dbReference>
<feature type="region of interest" description="Disordered" evidence="5">
    <location>
        <begin position="524"/>
        <end position="552"/>
    </location>
</feature>